<dbReference type="KEGG" id="tje:TJEJU_3465"/>
<keyword evidence="4 6" id="KW-1133">Transmembrane helix</keyword>
<sequence>MKKFINYIKDFFNRSGGFVLGATIIARGLSFVTSWIALQLISKKALGEVLYAWNIITFILPLVGLGLHQSYIRYGALLKSKKDKEQLLFYVLKRGVLISLIMSFFVAIFGFSFDFSIDNSGRYLAIFSLIFVPFFLFEILKIKTRLLHKNKKHAFIDISYSLIMVTLVTILSFTFQEIGYIIALLLSPSICVAFYFKEFKGVLQLLTRPKLNIIDIRFWKYGVFGGLSNVATILLFAIDILLIGNILQEPEKVTVYRYISLLPFSILFLPRAFITTDFVTLTEKINNTTFIKNYCINYCKLFLVISIIYISFFYAFDDFFLNLLDTSFVDYKESFLILNIGICGILILRGLFGNLLSSLGLVQVNFYITLAALLINYFANQKLIPEYGIKGAAITSASLQWFTGIASFIFFLIYYKRKSSIS</sequence>
<evidence type="ECO:0000313" key="8">
    <source>
        <dbReference type="Proteomes" id="UP000215214"/>
    </source>
</evidence>
<evidence type="ECO:0000256" key="2">
    <source>
        <dbReference type="ARBA" id="ARBA00022475"/>
    </source>
</evidence>
<accession>A0A238UD61</accession>
<dbReference type="Proteomes" id="UP000215214">
    <property type="component" value="Chromosome TJEJU"/>
</dbReference>
<keyword evidence="8" id="KW-1185">Reference proteome</keyword>
<evidence type="ECO:0000256" key="4">
    <source>
        <dbReference type="ARBA" id="ARBA00022989"/>
    </source>
</evidence>
<feature type="transmembrane region" description="Helical" evidence="6">
    <location>
        <begin position="295"/>
        <end position="315"/>
    </location>
</feature>
<evidence type="ECO:0000256" key="3">
    <source>
        <dbReference type="ARBA" id="ARBA00022692"/>
    </source>
</evidence>
<protein>
    <recommendedName>
        <fullName evidence="9">Polysaccharide biosynthesis protein C-terminal domain-containing protein</fullName>
    </recommendedName>
</protein>
<feature type="transmembrane region" description="Helical" evidence="6">
    <location>
        <begin position="154"/>
        <end position="172"/>
    </location>
</feature>
<feature type="transmembrane region" description="Helical" evidence="6">
    <location>
        <begin position="50"/>
        <end position="67"/>
    </location>
</feature>
<keyword evidence="3 6" id="KW-0812">Transmembrane</keyword>
<feature type="transmembrane region" description="Helical" evidence="6">
    <location>
        <begin position="87"/>
        <end position="111"/>
    </location>
</feature>
<evidence type="ECO:0008006" key="9">
    <source>
        <dbReference type="Google" id="ProtNLM"/>
    </source>
</evidence>
<dbReference type="AlphaFoldDB" id="A0A238UD61"/>
<comment type="subcellular location">
    <subcellularLocation>
        <location evidence="1">Cell membrane</location>
        <topology evidence="1">Multi-pass membrane protein</topology>
    </subcellularLocation>
</comment>
<dbReference type="GO" id="GO:0005886">
    <property type="term" value="C:plasma membrane"/>
    <property type="evidence" value="ECO:0007669"/>
    <property type="project" value="UniProtKB-SubCell"/>
</dbReference>
<dbReference type="PANTHER" id="PTHR30250:SF11">
    <property type="entry name" value="O-ANTIGEN TRANSPORTER-RELATED"/>
    <property type="match status" value="1"/>
</dbReference>
<dbReference type="InterPro" id="IPR050833">
    <property type="entry name" value="Poly_Biosynth_Transport"/>
</dbReference>
<feature type="transmembrane region" description="Helical" evidence="6">
    <location>
        <begin position="178"/>
        <end position="197"/>
    </location>
</feature>
<keyword evidence="5 6" id="KW-0472">Membrane</keyword>
<evidence type="ECO:0000256" key="5">
    <source>
        <dbReference type="ARBA" id="ARBA00023136"/>
    </source>
</evidence>
<feature type="transmembrane region" description="Helical" evidence="6">
    <location>
        <begin position="218"/>
        <end position="243"/>
    </location>
</feature>
<proteinExistence type="predicted"/>
<evidence type="ECO:0000256" key="1">
    <source>
        <dbReference type="ARBA" id="ARBA00004651"/>
    </source>
</evidence>
<dbReference type="RefSeq" id="WP_095074088.1">
    <property type="nucleotide sequence ID" value="NZ_LT899436.1"/>
</dbReference>
<dbReference type="EMBL" id="LT899436">
    <property type="protein sequence ID" value="SNR17109.1"/>
    <property type="molecule type" value="Genomic_DNA"/>
</dbReference>
<feature type="transmembrane region" description="Helical" evidence="6">
    <location>
        <begin position="12"/>
        <end position="38"/>
    </location>
</feature>
<gene>
    <name evidence="7" type="ORF">TJEJU_3465</name>
</gene>
<dbReference type="PANTHER" id="PTHR30250">
    <property type="entry name" value="PST FAMILY PREDICTED COLANIC ACID TRANSPORTER"/>
    <property type="match status" value="1"/>
</dbReference>
<feature type="transmembrane region" description="Helical" evidence="6">
    <location>
        <begin position="123"/>
        <end position="142"/>
    </location>
</feature>
<keyword evidence="2" id="KW-1003">Cell membrane</keyword>
<evidence type="ECO:0000313" key="7">
    <source>
        <dbReference type="EMBL" id="SNR17109.1"/>
    </source>
</evidence>
<name>A0A238UD61_9FLAO</name>
<evidence type="ECO:0000256" key="6">
    <source>
        <dbReference type="SAM" id="Phobius"/>
    </source>
</evidence>
<feature type="transmembrane region" description="Helical" evidence="6">
    <location>
        <begin position="335"/>
        <end position="352"/>
    </location>
</feature>
<feature type="transmembrane region" description="Helical" evidence="6">
    <location>
        <begin position="391"/>
        <end position="415"/>
    </location>
</feature>
<feature type="transmembrane region" description="Helical" evidence="6">
    <location>
        <begin position="255"/>
        <end position="274"/>
    </location>
</feature>
<feature type="transmembrane region" description="Helical" evidence="6">
    <location>
        <begin position="359"/>
        <end position="379"/>
    </location>
</feature>
<organism evidence="7 8">
    <name type="scientific">Tenacibaculum jejuense</name>
    <dbReference type="NCBI Taxonomy" id="584609"/>
    <lineage>
        <taxon>Bacteria</taxon>
        <taxon>Pseudomonadati</taxon>
        <taxon>Bacteroidota</taxon>
        <taxon>Flavobacteriia</taxon>
        <taxon>Flavobacteriales</taxon>
        <taxon>Flavobacteriaceae</taxon>
        <taxon>Tenacibaculum</taxon>
    </lineage>
</organism>
<dbReference type="OrthoDB" id="1186186at2"/>
<reference evidence="7 8" key="1">
    <citation type="submission" date="2017-07" db="EMBL/GenBank/DDBJ databases">
        <authorList>
            <person name="Sun Z.S."/>
            <person name="Albrecht U."/>
            <person name="Echele G."/>
            <person name="Lee C.C."/>
        </authorList>
    </citation>
    <scope>NUCLEOTIDE SEQUENCE [LARGE SCALE GENOMIC DNA]</scope>
    <source>
        <strain evidence="8">type strain: KCTC 22618</strain>
    </source>
</reference>